<dbReference type="PANTHER" id="PTHR15503:SF22">
    <property type="entry name" value="TRANSPOSON TY3-I GAG POLYPROTEIN"/>
    <property type="match status" value="1"/>
</dbReference>
<evidence type="ECO:0000259" key="2">
    <source>
        <dbReference type="Pfam" id="PF03732"/>
    </source>
</evidence>
<name>A0A9Q3EVX8_9BASI</name>
<feature type="region of interest" description="Disordered" evidence="1">
    <location>
        <begin position="415"/>
        <end position="440"/>
    </location>
</feature>
<reference evidence="3" key="1">
    <citation type="submission" date="2021-03" db="EMBL/GenBank/DDBJ databases">
        <title>Draft genome sequence of rust myrtle Austropuccinia psidii MF-1, a brazilian biotype.</title>
        <authorList>
            <person name="Quecine M.C."/>
            <person name="Pachon D.M.R."/>
            <person name="Bonatelli M.L."/>
            <person name="Correr F.H."/>
            <person name="Franceschini L.M."/>
            <person name="Leite T.F."/>
            <person name="Margarido G.R.A."/>
            <person name="Almeida C.A."/>
            <person name="Ferrarezi J.A."/>
            <person name="Labate C.A."/>
        </authorList>
    </citation>
    <scope>NUCLEOTIDE SEQUENCE</scope>
    <source>
        <strain evidence="3">MF-1</strain>
    </source>
</reference>
<keyword evidence="4" id="KW-1185">Reference proteome</keyword>
<feature type="compositionally biased region" description="Basic and acidic residues" evidence="1">
    <location>
        <begin position="339"/>
        <end position="354"/>
    </location>
</feature>
<accession>A0A9Q3EVX8</accession>
<organism evidence="3 4">
    <name type="scientific">Austropuccinia psidii MF-1</name>
    <dbReference type="NCBI Taxonomy" id="1389203"/>
    <lineage>
        <taxon>Eukaryota</taxon>
        <taxon>Fungi</taxon>
        <taxon>Dikarya</taxon>
        <taxon>Basidiomycota</taxon>
        <taxon>Pucciniomycotina</taxon>
        <taxon>Pucciniomycetes</taxon>
        <taxon>Pucciniales</taxon>
        <taxon>Sphaerophragmiaceae</taxon>
        <taxon>Austropuccinia</taxon>
    </lineage>
</organism>
<comment type="caution">
    <text evidence="3">The sequence shown here is derived from an EMBL/GenBank/DDBJ whole genome shotgun (WGS) entry which is preliminary data.</text>
</comment>
<feature type="region of interest" description="Disordered" evidence="1">
    <location>
        <begin position="339"/>
        <end position="397"/>
    </location>
</feature>
<dbReference type="AlphaFoldDB" id="A0A9Q3EVX8"/>
<feature type="compositionally biased region" description="Acidic residues" evidence="1">
    <location>
        <begin position="89"/>
        <end position="105"/>
    </location>
</feature>
<dbReference type="PANTHER" id="PTHR15503">
    <property type="entry name" value="LDOC1 RELATED"/>
    <property type="match status" value="1"/>
</dbReference>
<sequence>MPIQHSPPARQTRSQARTEAVLTPTPRAPLDGTPAASQLRAKSNRGPILEGAAPSRKEGRVPRRSSSFSGVVGGFPGTSRTIFKGPGEYGEEEEKNSGEEEESDGTEGVPAPLGASQGTGGPTIAHSNQSEPSLLAIMQQMTQNMANLQAASSSEASRPPAFKTLSMKAAECFYGTKPFKVRSFIQSCQLIFHNYHANFSQDRKKVLDATSFLIGRAAKLIETYLCNLTNQDSNYLLRSWNLFESQLFTLFGDPNEVRKAEAELDSLRMKEGCHVSLYIADFRSLVSRIGDWGERALIHHFRKGLPSRILDQLASHPSRIDSLQDLMDVTLELDTRYHERQNEKSHHQEKKPEASKSSSSHPQNSSSSSHKKKKNFQKRDKPHSSLLNKDFKLMNSEKERRIKEGLCTYCGGKHSLESCFKRPQNKLTQPSGKFPSQGKA</sequence>
<gene>
    <name evidence="3" type="ORF">O181_065606</name>
</gene>
<dbReference type="InterPro" id="IPR005162">
    <property type="entry name" value="Retrotrans_gag_dom"/>
</dbReference>
<evidence type="ECO:0000313" key="4">
    <source>
        <dbReference type="Proteomes" id="UP000765509"/>
    </source>
</evidence>
<dbReference type="Pfam" id="PF03732">
    <property type="entry name" value="Retrotrans_gag"/>
    <property type="match status" value="1"/>
</dbReference>
<evidence type="ECO:0000313" key="3">
    <source>
        <dbReference type="EMBL" id="MBW0525891.1"/>
    </source>
</evidence>
<dbReference type="OrthoDB" id="2447685at2759"/>
<feature type="compositionally biased region" description="Basic and acidic residues" evidence="1">
    <location>
        <begin position="377"/>
        <end position="397"/>
    </location>
</feature>
<dbReference type="InterPro" id="IPR032567">
    <property type="entry name" value="RTL1-rel"/>
</dbReference>
<feature type="compositionally biased region" description="Low complexity" evidence="1">
    <location>
        <begin position="355"/>
        <end position="368"/>
    </location>
</feature>
<dbReference type="Proteomes" id="UP000765509">
    <property type="component" value="Unassembled WGS sequence"/>
</dbReference>
<feature type="domain" description="Retrotransposon gag" evidence="2">
    <location>
        <begin position="209"/>
        <end position="305"/>
    </location>
</feature>
<protein>
    <recommendedName>
        <fullName evidence="2">Retrotransposon gag domain-containing protein</fullName>
    </recommendedName>
</protein>
<feature type="region of interest" description="Disordered" evidence="1">
    <location>
        <begin position="1"/>
        <end position="128"/>
    </location>
</feature>
<dbReference type="EMBL" id="AVOT02032178">
    <property type="protein sequence ID" value="MBW0525891.1"/>
    <property type="molecule type" value="Genomic_DNA"/>
</dbReference>
<evidence type="ECO:0000256" key="1">
    <source>
        <dbReference type="SAM" id="MobiDB-lite"/>
    </source>
</evidence>
<proteinExistence type="predicted"/>